<evidence type="ECO:0000256" key="3">
    <source>
        <dbReference type="ARBA" id="ARBA00022741"/>
    </source>
</evidence>
<comment type="subcellular location">
    <subcellularLocation>
        <location evidence="1">Cell membrane</location>
        <topology evidence="1">Multi-pass membrane protein</topology>
    </subcellularLocation>
</comment>
<dbReference type="InterPro" id="IPR011527">
    <property type="entry name" value="ABC1_TM_dom"/>
</dbReference>
<evidence type="ECO:0000256" key="4">
    <source>
        <dbReference type="ARBA" id="ARBA00022840"/>
    </source>
</evidence>
<dbReference type="PROSITE" id="PS50893">
    <property type="entry name" value="ABC_TRANSPORTER_2"/>
    <property type="match status" value="1"/>
</dbReference>
<keyword evidence="4" id="KW-0067">ATP-binding</keyword>
<dbReference type="InterPro" id="IPR036640">
    <property type="entry name" value="ABC1_TM_sf"/>
</dbReference>
<dbReference type="CDD" id="cd03228">
    <property type="entry name" value="ABCC_MRP_Like"/>
    <property type="match status" value="1"/>
</dbReference>
<dbReference type="SUPFAM" id="SSF52540">
    <property type="entry name" value="P-loop containing nucleoside triphosphate hydrolases"/>
    <property type="match status" value="1"/>
</dbReference>
<dbReference type="PROSITE" id="PS00211">
    <property type="entry name" value="ABC_TRANSPORTER_1"/>
    <property type="match status" value="1"/>
</dbReference>
<dbReference type="Gene3D" id="3.40.50.300">
    <property type="entry name" value="P-loop containing nucleotide triphosphate hydrolases"/>
    <property type="match status" value="1"/>
</dbReference>
<keyword evidence="6 7" id="KW-0472">Membrane</keyword>
<keyword evidence="3" id="KW-0547">Nucleotide-binding</keyword>
<gene>
    <name evidence="10" type="primary">cydD</name>
    <name evidence="10" type="ORF">QCO44_02725</name>
</gene>
<feature type="transmembrane region" description="Helical" evidence="7">
    <location>
        <begin position="157"/>
        <end position="176"/>
    </location>
</feature>
<dbReference type="InterPro" id="IPR017871">
    <property type="entry name" value="ABC_transporter-like_CS"/>
</dbReference>
<name>A0ABV3X2Y4_9FIRM</name>
<accession>A0ABV3X2Y4</accession>
<evidence type="ECO:0000256" key="5">
    <source>
        <dbReference type="ARBA" id="ARBA00022989"/>
    </source>
</evidence>
<keyword evidence="11" id="KW-1185">Reference proteome</keyword>
<evidence type="ECO:0000313" key="11">
    <source>
        <dbReference type="Proteomes" id="UP001559623"/>
    </source>
</evidence>
<dbReference type="Pfam" id="PF00005">
    <property type="entry name" value="ABC_tran"/>
    <property type="match status" value="1"/>
</dbReference>
<evidence type="ECO:0000259" key="9">
    <source>
        <dbReference type="PROSITE" id="PS50929"/>
    </source>
</evidence>
<dbReference type="CDD" id="cd18584">
    <property type="entry name" value="ABC_6TM_AarD_CydD"/>
    <property type="match status" value="1"/>
</dbReference>
<feature type="transmembrane region" description="Helical" evidence="7">
    <location>
        <begin position="59"/>
        <end position="78"/>
    </location>
</feature>
<comment type="caution">
    <text evidence="10">The sequence shown here is derived from an EMBL/GenBank/DDBJ whole genome shotgun (WGS) entry which is preliminary data.</text>
</comment>
<dbReference type="RefSeq" id="WP_368846294.1">
    <property type="nucleotide sequence ID" value="NZ_CP194411.1"/>
</dbReference>
<keyword evidence="5 7" id="KW-1133">Transmembrane helix</keyword>
<reference evidence="10 11" key="1">
    <citation type="submission" date="2023-04" db="EMBL/GenBank/DDBJ databases">
        <title>Genome Sequence of Selenomonas sputigena ATCC 33150.</title>
        <authorList>
            <person name="Miller D.P."/>
            <person name="Anvari S."/>
            <person name="Polson S.W."/>
            <person name="Macdonald M."/>
            <person name="Mcdowell J.V."/>
        </authorList>
    </citation>
    <scope>NUCLEOTIDE SEQUENCE [LARGE SCALE GENOMIC DNA]</scope>
    <source>
        <strain evidence="10 11">ATCC 33150</strain>
    </source>
</reference>
<dbReference type="InterPro" id="IPR003439">
    <property type="entry name" value="ABC_transporter-like_ATP-bd"/>
</dbReference>
<dbReference type="InterPro" id="IPR027417">
    <property type="entry name" value="P-loop_NTPase"/>
</dbReference>
<proteinExistence type="predicted"/>
<organism evidence="10 11">
    <name type="scientific">Selenomonas sputigena</name>
    <dbReference type="NCBI Taxonomy" id="69823"/>
    <lineage>
        <taxon>Bacteria</taxon>
        <taxon>Bacillati</taxon>
        <taxon>Bacillota</taxon>
        <taxon>Negativicutes</taxon>
        <taxon>Selenomonadales</taxon>
        <taxon>Selenomonadaceae</taxon>
        <taxon>Selenomonas</taxon>
    </lineage>
</organism>
<evidence type="ECO:0000256" key="7">
    <source>
        <dbReference type="SAM" id="Phobius"/>
    </source>
</evidence>
<sequence length="550" mass="59342">MEKKDFLKELRFFKRPLLRLTGCKLLGALAACGAAWQMAVVVDQVFLHGMKVEKAVPPLAALLFLLLARHGSSFLAGLEADGISAALRQKMRERIWETMLSRSPLSPSLSSSGDLLTLAFETVDGIDDFCRKLLPLVIEGAVTFPLLIAVALGFDAWTALLFLLTLPIAPFLLSLIGRATKSASEREWQELSHLSAAFAELLHTIAGLKIFRQSAAQYARLAELSERFSAASLSVLRLAFVSAFMLELITTLSIAIVAVSVGLRLLHGELDFFTAFFVLLLAPEFYQPLRESGLAFHAGVSASAAAENIAAFLEAEPPPSRGKRLEKLQVPPAIRFDNVSFSYPGRKALALKGISFSAPAGKLTVLKGTSGCGKSTALALIARHGEPSAGRIEVGGLPLHGIEPVAWRTRISYVPQQPHLFRATLRENVTLHFDAADTDDASVRAALAAAALTGLAASLPEGLDTMLGEGCRSLSFGQLRRLGLARAIWQDAPVFLLDEITAGLDEENEQEILAALEPLRRRRTILMAAHRPAVFAVADKIIDLEGADAE</sequence>
<dbReference type="EMBL" id="JARVLH010000002">
    <property type="protein sequence ID" value="MEX5284557.1"/>
    <property type="molecule type" value="Genomic_DNA"/>
</dbReference>
<evidence type="ECO:0000313" key="10">
    <source>
        <dbReference type="EMBL" id="MEX5284557.1"/>
    </source>
</evidence>
<evidence type="ECO:0000256" key="6">
    <source>
        <dbReference type="ARBA" id="ARBA00023136"/>
    </source>
</evidence>
<evidence type="ECO:0000256" key="2">
    <source>
        <dbReference type="ARBA" id="ARBA00022692"/>
    </source>
</evidence>
<dbReference type="InterPro" id="IPR039421">
    <property type="entry name" value="Type_1_exporter"/>
</dbReference>
<dbReference type="PANTHER" id="PTHR24221">
    <property type="entry name" value="ATP-BINDING CASSETTE SUB-FAMILY B"/>
    <property type="match status" value="1"/>
</dbReference>
<dbReference type="NCBIfam" id="TIGR02857">
    <property type="entry name" value="CydD"/>
    <property type="match status" value="1"/>
</dbReference>
<dbReference type="SMART" id="SM00382">
    <property type="entry name" value="AAA"/>
    <property type="match status" value="1"/>
</dbReference>
<dbReference type="PROSITE" id="PS50929">
    <property type="entry name" value="ABC_TM1F"/>
    <property type="match status" value="1"/>
</dbReference>
<dbReference type="Pfam" id="PF00664">
    <property type="entry name" value="ABC_membrane"/>
    <property type="match status" value="1"/>
</dbReference>
<protein>
    <submittedName>
        <fullName evidence="10">Thiol reductant ABC exporter subunit CydD</fullName>
    </submittedName>
</protein>
<feature type="domain" description="ABC transporter" evidence="8">
    <location>
        <begin position="334"/>
        <end position="550"/>
    </location>
</feature>
<feature type="domain" description="ABC transmembrane type-1" evidence="9">
    <location>
        <begin position="23"/>
        <end position="301"/>
    </location>
</feature>
<evidence type="ECO:0000256" key="1">
    <source>
        <dbReference type="ARBA" id="ARBA00004651"/>
    </source>
</evidence>
<dbReference type="Proteomes" id="UP001559623">
    <property type="component" value="Unassembled WGS sequence"/>
</dbReference>
<dbReference type="SUPFAM" id="SSF90123">
    <property type="entry name" value="ABC transporter transmembrane region"/>
    <property type="match status" value="1"/>
</dbReference>
<keyword evidence="2 7" id="KW-0812">Transmembrane</keyword>
<feature type="transmembrane region" description="Helical" evidence="7">
    <location>
        <begin position="235"/>
        <end position="259"/>
    </location>
</feature>
<dbReference type="PANTHER" id="PTHR24221:SF590">
    <property type="entry name" value="COMPONENT LINKED WITH THE ASSEMBLY OF CYTOCHROME' TRANSPORT TRANSMEMBRANE ATP-BINDING PROTEIN ABC TRANSPORTER CYDD-RELATED"/>
    <property type="match status" value="1"/>
</dbReference>
<dbReference type="Gene3D" id="1.20.1560.10">
    <property type="entry name" value="ABC transporter type 1, transmembrane domain"/>
    <property type="match status" value="1"/>
</dbReference>
<dbReference type="InterPro" id="IPR014216">
    <property type="entry name" value="ABC_transptr_CydD"/>
</dbReference>
<dbReference type="InterPro" id="IPR003593">
    <property type="entry name" value="AAA+_ATPase"/>
</dbReference>
<evidence type="ECO:0000259" key="8">
    <source>
        <dbReference type="PROSITE" id="PS50893"/>
    </source>
</evidence>
<feature type="transmembrane region" description="Helical" evidence="7">
    <location>
        <begin position="133"/>
        <end position="151"/>
    </location>
</feature>
<feature type="transmembrane region" description="Helical" evidence="7">
    <location>
        <begin position="21"/>
        <end position="39"/>
    </location>
</feature>